<dbReference type="AlphaFoldDB" id="A0A0H5PX11"/>
<keyword evidence="2" id="KW-0614">Plasmid</keyword>
<proteinExistence type="predicted"/>
<feature type="coiled-coil region" evidence="1">
    <location>
        <begin position="87"/>
        <end position="146"/>
    </location>
</feature>
<geneLocation type="plasmid" evidence="2">
    <name>pRGRH0053</name>
</geneLocation>
<evidence type="ECO:0000313" key="2">
    <source>
        <dbReference type="EMBL" id="CRY93719.1"/>
    </source>
</evidence>
<dbReference type="EMBL" id="LN852744">
    <property type="protein sequence ID" value="CRY93719.1"/>
    <property type="molecule type" value="Genomic_DNA"/>
</dbReference>
<name>A0A0H5PX11_9ZZZZ</name>
<protein>
    <submittedName>
        <fullName evidence="2">Uncharacterized protein</fullName>
    </submittedName>
</protein>
<accession>A0A0H5PX11</accession>
<evidence type="ECO:0000256" key="1">
    <source>
        <dbReference type="SAM" id="Coils"/>
    </source>
</evidence>
<reference evidence="2" key="2">
    <citation type="submission" date="2015-07" db="EMBL/GenBank/DDBJ databases">
        <title>Plasmids, circular viruses and viroids from rat gut.</title>
        <authorList>
            <person name="Jorgensen T.J."/>
            <person name="Hansen M.A."/>
            <person name="Xu Z."/>
            <person name="Tabak M.A."/>
            <person name="Sorensen S.J."/>
            <person name="Hansen L.H."/>
        </authorList>
    </citation>
    <scope>NUCLEOTIDE SEQUENCE</scope>
    <source>
        <plasmid evidence="2">pRGRH0053</plasmid>
    </source>
</reference>
<keyword evidence="1" id="KW-0175">Coiled coil</keyword>
<reference evidence="2" key="1">
    <citation type="submission" date="2015-06" db="EMBL/GenBank/DDBJ databases">
        <authorList>
            <person name="Joergensen T."/>
        </authorList>
    </citation>
    <scope>NUCLEOTIDE SEQUENCE</scope>
    <source>
        <plasmid evidence="2">pRGRH0053</plasmid>
    </source>
</reference>
<organism evidence="2">
    <name type="scientific">uncultured prokaryote</name>
    <dbReference type="NCBI Taxonomy" id="198431"/>
    <lineage>
        <taxon>unclassified sequences</taxon>
        <taxon>environmental samples</taxon>
    </lineage>
</organism>
<sequence>MPEKMPTIAEFARTLGVSKSNVVNKIKELDLETVTKPGDKRRCQYLPERTCSVLADRLAKTKPAAQADETRLLDLYQAQVEPLKSANASLQKQVQLLMDQLAAAEKAAAETARQSQAHIDDLKAQVERLEAENRDLKSQLALSRALEGFHFPWTRDRIKARYLLPGSDSNQ</sequence>